<evidence type="ECO:0000256" key="1">
    <source>
        <dbReference type="SAM" id="MobiDB-lite"/>
    </source>
</evidence>
<feature type="region of interest" description="Disordered" evidence="1">
    <location>
        <begin position="1"/>
        <end position="27"/>
    </location>
</feature>
<accession>A0A1D6JQ77</accession>
<feature type="compositionally biased region" description="Polar residues" evidence="1">
    <location>
        <begin position="16"/>
        <end position="27"/>
    </location>
</feature>
<gene>
    <name evidence="2" type="ORF">ZEAMMB73_Zm00001d027869</name>
</gene>
<sequence>MIGQQAVRLSWGRSPASKQDSSAVWSQQADPNQWANTYYGYGYDAYGYAQDPSYAYGAYAGYSQYPQQVEGTVDATSVAGSHPGMEQKEEPYDPMNIPDVDKLNASYMAVHGRAMLGRSLWLKTNPLPQPT</sequence>
<name>A0A1D6JQ77_MAIZE</name>
<protein>
    <submittedName>
        <fullName evidence="2">Polyadenylate-binding protein RBP47B</fullName>
    </submittedName>
</protein>
<dbReference type="ExpressionAtlas" id="A0A1D6JQ77">
    <property type="expression patterns" value="baseline and differential"/>
</dbReference>
<proteinExistence type="predicted"/>
<organism evidence="2">
    <name type="scientific">Zea mays</name>
    <name type="common">Maize</name>
    <dbReference type="NCBI Taxonomy" id="4577"/>
    <lineage>
        <taxon>Eukaryota</taxon>
        <taxon>Viridiplantae</taxon>
        <taxon>Streptophyta</taxon>
        <taxon>Embryophyta</taxon>
        <taxon>Tracheophyta</taxon>
        <taxon>Spermatophyta</taxon>
        <taxon>Magnoliopsida</taxon>
        <taxon>Liliopsida</taxon>
        <taxon>Poales</taxon>
        <taxon>Poaceae</taxon>
        <taxon>PACMAD clade</taxon>
        <taxon>Panicoideae</taxon>
        <taxon>Andropogonodae</taxon>
        <taxon>Andropogoneae</taxon>
        <taxon>Tripsacinae</taxon>
        <taxon>Zea</taxon>
    </lineage>
</organism>
<dbReference type="AlphaFoldDB" id="A0A1D6JQ77"/>
<reference evidence="2" key="1">
    <citation type="submission" date="2015-12" db="EMBL/GenBank/DDBJ databases">
        <title>Update maize B73 reference genome by single molecule sequencing technologies.</title>
        <authorList>
            <consortium name="Maize Genome Sequencing Project"/>
            <person name="Ware D."/>
        </authorList>
    </citation>
    <scope>NUCLEOTIDE SEQUENCE [LARGE SCALE GENOMIC DNA]</scope>
    <source>
        <tissue evidence="2">Seedling</tissue>
    </source>
</reference>
<dbReference type="OMA" id="YVKIPAN"/>
<evidence type="ECO:0000313" key="2">
    <source>
        <dbReference type="EMBL" id="ONL94142.1"/>
    </source>
</evidence>
<dbReference type="EMBL" id="CM007647">
    <property type="protein sequence ID" value="ONL94142.1"/>
    <property type="molecule type" value="Genomic_DNA"/>
</dbReference>